<keyword evidence="2" id="KW-0723">Serine/threonine-protein kinase</keyword>
<evidence type="ECO:0000256" key="4">
    <source>
        <dbReference type="ARBA" id="ARBA00022679"/>
    </source>
</evidence>
<keyword evidence="9" id="KW-0342">GTP-binding</keyword>
<dbReference type="Gene3D" id="3.80.10.10">
    <property type="entry name" value="Ribonuclease Inhibitor"/>
    <property type="match status" value="1"/>
</dbReference>
<evidence type="ECO:0000256" key="6">
    <source>
        <dbReference type="ARBA" id="ARBA00022741"/>
    </source>
</evidence>
<organism evidence="13 14">
    <name type="scientific">Methanosarcina baikalica</name>
    <dbReference type="NCBI Taxonomy" id="3073890"/>
    <lineage>
        <taxon>Archaea</taxon>
        <taxon>Methanobacteriati</taxon>
        <taxon>Methanobacteriota</taxon>
        <taxon>Stenosarchaea group</taxon>
        <taxon>Methanomicrobia</taxon>
        <taxon>Methanosarcinales</taxon>
        <taxon>Methanosarcinaceae</taxon>
        <taxon>Methanosarcina</taxon>
    </lineage>
</organism>
<dbReference type="PANTHER" id="PTHR48051">
    <property type="match status" value="1"/>
</dbReference>
<evidence type="ECO:0000259" key="12">
    <source>
        <dbReference type="PROSITE" id="PS51424"/>
    </source>
</evidence>
<gene>
    <name evidence="13" type="ORF">RG963_13215</name>
</gene>
<dbReference type="Pfam" id="PF16095">
    <property type="entry name" value="COR-A"/>
    <property type="match status" value="1"/>
</dbReference>
<dbReference type="InterPro" id="IPR001611">
    <property type="entry name" value="Leu-rich_rpt"/>
</dbReference>
<evidence type="ECO:0000313" key="14">
    <source>
        <dbReference type="Proteomes" id="UP001246244"/>
    </source>
</evidence>
<evidence type="ECO:0000256" key="10">
    <source>
        <dbReference type="ARBA" id="ARBA00047899"/>
    </source>
</evidence>
<keyword evidence="8" id="KW-0067">ATP-binding</keyword>
<accession>A0ABU2D412</accession>
<dbReference type="RefSeq" id="WP_310576749.1">
    <property type="nucleotide sequence ID" value="NZ_JAVKPK010000064.1"/>
</dbReference>
<dbReference type="PANTHER" id="PTHR48051:SF54">
    <property type="entry name" value="LEUCINE-RICH REPEAT-CONTAINING PROTEIN"/>
    <property type="match status" value="1"/>
</dbReference>
<sequence>MESNKIKDLIRRTRRNKVTALRLSYKNLASLPPEISELKNLRTLDISYNRLTSLSPEITELKNLKNLDIFDNRLTSLPPEISELKNLTKINISRNQLTSLPPEISELKNLKELDIFDNRLTSLLPEISELKNLTKVNIYNNRLTSLPPEISELKNLTKINISRNQLTSLPPEILELGLGIKWKYQFLEEGIFLEGNPLENPPVEIVKQGREAVLNYFKSLENEKQPLNEVKVLLVGEGGAGKTSLVKRIFGEDVDGNEPQTQGINIRKWVVENGDREIKANFWDFGGQEIMHATHQFFLSKRSLYILVLDGRKDEKPEYWLKLIENFGGDSPVLVVINKIDENPAFELERKFLLEKYPFIRGFYRLSCISNEGIEKFSKTLKEELKAVKHLEIKWPKSWLNVKSKLEKMRPNCTPDFEDESACDHRNFIQYNDYKMMCSEEGISDESEKNTLVDFLHDLGVILHFRDIPLLNTHVLEPEWVTNAVYRAVNSKEVAESRGVLKLDMFPEILKLNSKNDFYYPVEQYGFILSLMKKFELSYDLDDRTVLLPSLLEIQRPDFEFDYNGALKFIIDYDFLPPSVMPRFIVKINRDIKDNLRWRTGVVLEDRSFNSSAVVRVDNEARRINIYVDGEQKKDYFAVILHKFREINNSFEKLKATEKIPLPDRPDVTVSYKHLIKLEMKGIEMYMPDGSDYEYRVSDLLGTVINRRSERLLLEEIFKNTEISKNREKEILDILLNLQEIDTGSDDEDTLIEKISSVVSVNLPIPGVGLDLGKIVKLYLRWKKRQS</sequence>
<dbReference type="SMART" id="SM00364">
    <property type="entry name" value="LRR_BAC"/>
    <property type="match status" value="6"/>
</dbReference>
<dbReference type="InterPro" id="IPR027417">
    <property type="entry name" value="P-loop_NTPase"/>
</dbReference>
<dbReference type="Gene3D" id="3.30.310.200">
    <property type="match status" value="1"/>
</dbReference>
<dbReference type="Gene3D" id="3.40.50.300">
    <property type="entry name" value="P-loop containing nucleotide triphosphate hydrolases"/>
    <property type="match status" value="1"/>
</dbReference>
<dbReference type="EMBL" id="JAVKPK010000064">
    <property type="protein sequence ID" value="MDR7666720.1"/>
    <property type="molecule type" value="Genomic_DNA"/>
</dbReference>
<comment type="catalytic activity">
    <reaction evidence="10">
        <text>L-threonyl-[protein] + ATP = O-phospho-L-threonyl-[protein] + ADP + H(+)</text>
        <dbReference type="Rhea" id="RHEA:46608"/>
        <dbReference type="Rhea" id="RHEA-COMP:11060"/>
        <dbReference type="Rhea" id="RHEA-COMP:11605"/>
        <dbReference type="ChEBI" id="CHEBI:15378"/>
        <dbReference type="ChEBI" id="CHEBI:30013"/>
        <dbReference type="ChEBI" id="CHEBI:30616"/>
        <dbReference type="ChEBI" id="CHEBI:61977"/>
        <dbReference type="ChEBI" id="CHEBI:456216"/>
        <dbReference type="EC" id="2.7.11.1"/>
    </reaction>
</comment>
<dbReference type="SMART" id="SM00369">
    <property type="entry name" value="LRR_TYP"/>
    <property type="match status" value="6"/>
</dbReference>
<dbReference type="Gene3D" id="1.10.10.10">
    <property type="entry name" value="Winged helix-like DNA-binding domain superfamily/Winged helix DNA-binding domain"/>
    <property type="match status" value="1"/>
</dbReference>
<dbReference type="PROSITE" id="PS51450">
    <property type="entry name" value="LRR"/>
    <property type="match status" value="5"/>
</dbReference>
<keyword evidence="6" id="KW-0547">Nucleotide-binding</keyword>
<dbReference type="InterPro" id="IPR020859">
    <property type="entry name" value="ROC"/>
</dbReference>
<dbReference type="InterPro" id="IPR057263">
    <property type="entry name" value="COR-B"/>
</dbReference>
<keyword evidence="14" id="KW-1185">Reference proteome</keyword>
<comment type="catalytic activity">
    <reaction evidence="11">
        <text>L-seryl-[protein] + ATP = O-phospho-L-seryl-[protein] + ADP + H(+)</text>
        <dbReference type="Rhea" id="RHEA:17989"/>
        <dbReference type="Rhea" id="RHEA-COMP:9863"/>
        <dbReference type="Rhea" id="RHEA-COMP:11604"/>
        <dbReference type="ChEBI" id="CHEBI:15378"/>
        <dbReference type="ChEBI" id="CHEBI:29999"/>
        <dbReference type="ChEBI" id="CHEBI:30616"/>
        <dbReference type="ChEBI" id="CHEBI:83421"/>
        <dbReference type="ChEBI" id="CHEBI:456216"/>
        <dbReference type="EC" id="2.7.11.1"/>
    </reaction>
</comment>
<evidence type="ECO:0000256" key="7">
    <source>
        <dbReference type="ARBA" id="ARBA00022777"/>
    </source>
</evidence>
<dbReference type="InterPro" id="IPR005225">
    <property type="entry name" value="Small_GTP-bd"/>
</dbReference>
<dbReference type="SMART" id="SM00365">
    <property type="entry name" value="LRR_SD22"/>
    <property type="match status" value="3"/>
</dbReference>
<evidence type="ECO:0000256" key="1">
    <source>
        <dbReference type="ARBA" id="ARBA00012513"/>
    </source>
</evidence>
<evidence type="ECO:0000313" key="13">
    <source>
        <dbReference type="EMBL" id="MDR7666720.1"/>
    </source>
</evidence>
<keyword evidence="7" id="KW-0418">Kinase</keyword>
<evidence type="ECO:0000256" key="2">
    <source>
        <dbReference type="ARBA" id="ARBA00022527"/>
    </source>
</evidence>
<evidence type="ECO:0000256" key="5">
    <source>
        <dbReference type="ARBA" id="ARBA00022737"/>
    </source>
</evidence>
<dbReference type="PROSITE" id="PS51424">
    <property type="entry name" value="ROC"/>
    <property type="match status" value="1"/>
</dbReference>
<dbReference type="InterPro" id="IPR032675">
    <property type="entry name" value="LRR_dom_sf"/>
</dbReference>
<name>A0ABU2D412_9EURY</name>
<evidence type="ECO:0000256" key="11">
    <source>
        <dbReference type="ARBA" id="ARBA00048679"/>
    </source>
</evidence>
<dbReference type="InterPro" id="IPR050216">
    <property type="entry name" value="LRR_domain-containing"/>
</dbReference>
<keyword evidence="4" id="KW-0808">Transferase</keyword>
<dbReference type="Gene3D" id="1.10.10.2200">
    <property type="match status" value="1"/>
</dbReference>
<reference evidence="14" key="1">
    <citation type="submission" date="2023-07" db="EMBL/GenBank/DDBJ databases">
        <title>Whole-genome sequencing of a new Methanosarcina sp. Z-7115.</title>
        <authorList>
            <person name="Zhilina T.N."/>
            <person name="Merkel A.Y."/>
        </authorList>
    </citation>
    <scope>NUCLEOTIDE SEQUENCE [LARGE SCALE GENOMIC DNA]</scope>
    <source>
        <strain evidence="14">Z-7115</strain>
    </source>
</reference>
<dbReference type="SUPFAM" id="SSF52058">
    <property type="entry name" value="L domain-like"/>
    <property type="match status" value="1"/>
</dbReference>
<dbReference type="PRINTS" id="PR00449">
    <property type="entry name" value="RASTRNSFRMNG"/>
</dbReference>
<dbReference type="EC" id="2.7.11.1" evidence="1"/>
<dbReference type="Pfam" id="PF08477">
    <property type="entry name" value="Roc"/>
    <property type="match status" value="1"/>
</dbReference>
<dbReference type="Pfam" id="PF12799">
    <property type="entry name" value="LRR_4"/>
    <property type="match status" value="1"/>
</dbReference>
<feature type="domain" description="Roc" evidence="12">
    <location>
        <begin position="223"/>
        <end position="388"/>
    </location>
</feature>
<dbReference type="Proteomes" id="UP001246244">
    <property type="component" value="Unassembled WGS sequence"/>
</dbReference>
<keyword evidence="5" id="KW-0677">Repeat</keyword>
<dbReference type="InterPro" id="IPR025875">
    <property type="entry name" value="Leu-rich_rpt_4"/>
</dbReference>
<dbReference type="InterPro" id="IPR032171">
    <property type="entry name" value="COR-A"/>
</dbReference>
<dbReference type="InterPro" id="IPR036388">
    <property type="entry name" value="WH-like_DNA-bd_sf"/>
</dbReference>
<protein>
    <recommendedName>
        <fullName evidence="1">non-specific serine/threonine protein kinase</fullName>
        <ecNumber evidence="1">2.7.11.1</ecNumber>
    </recommendedName>
</protein>
<proteinExistence type="predicted"/>
<comment type="caution">
    <text evidence="13">The sequence shown here is derived from an EMBL/GenBank/DDBJ whole genome shotgun (WGS) entry which is preliminary data.</text>
</comment>
<dbReference type="SUPFAM" id="SSF52540">
    <property type="entry name" value="P-loop containing nucleoside triphosphate hydrolases"/>
    <property type="match status" value="1"/>
</dbReference>
<evidence type="ECO:0000256" key="9">
    <source>
        <dbReference type="ARBA" id="ARBA00023134"/>
    </source>
</evidence>
<evidence type="ECO:0000256" key="8">
    <source>
        <dbReference type="ARBA" id="ARBA00022840"/>
    </source>
</evidence>
<dbReference type="Pfam" id="PF25497">
    <property type="entry name" value="COR-B"/>
    <property type="match status" value="1"/>
</dbReference>
<dbReference type="Pfam" id="PF23598">
    <property type="entry name" value="LRR_14"/>
    <property type="match status" value="1"/>
</dbReference>
<dbReference type="InterPro" id="IPR055414">
    <property type="entry name" value="LRR_R13L4/SHOC2-like"/>
</dbReference>
<keyword evidence="3" id="KW-0433">Leucine-rich repeat</keyword>
<dbReference type="NCBIfam" id="TIGR00231">
    <property type="entry name" value="small_GTP"/>
    <property type="match status" value="1"/>
</dbReference>
<dbReference type="SMART" id="SM00175">
    <property type="entry name" value="RAB"/>
    <property type="match status" value="1"/>
</dbReference>
<evidence type="ECO:0000256" key="3">
    <source>
        <dbReference type="ARBA" id="ARBA00022614"/>
    </source>
</evidence>
<dbReference type="InterPro" id="IPR003591">
    <property type="entry name" value="Leu-rich_rpt_typical-subtyp"/>
</dbReference>